<evidence type="ECO:0008006" key="5">
    <source>
        <dbReference type="Google" id="ProtNLM"/>
    </source>
</evidence>
<evidence type="ECO:0000259" key="1">
    <source>
        <dbReference type="Pfam" id="PF09983"/>
    </source>
</evidence>
<protein>
    <recommendedName>
        <fullName evidence="5">Wadjet protein JetD C-terminal domain-containing protein</fullName>
    </recommendedName>
</protein>
<dbReference type="EMBL" id="VYSG01000002">
    <property type="protein sequence ID" value="NEG70232.1"/>
    <property type="molecule type" value="Genomic_DNA"/>
</dbReference>
<comment type="caution">
    <text evidence="3">The sequence shown here is derived from an EMBL/GenBank/DDBJ whole genome shotgun (WGS) entry which is preliminary data.</text>
</comment>
<dbReference type="AlphaFoldDB" id="A0A6I5NND4"/>
<dbReference type="InterPro" id="IPR024534">
    <property type="entry name" value="JetD_C"/>
</dbReference>
<gene>
    <name evidence="3" type="ORF">F6S87_06430</name>
</gene>
<feature type="domain" description="Wadjet protein JetD C-terminal" evidence="1">
    <location>
        <begin position="149"/>
        <end position="348"/>
    </location>
</feature>
<reference evidence="3 4" key="1">
    <citation type="submission" date="2019-09" db="EMBL/GenBank/DDBJ databases">
        <title>Phylogenetic characterization of a novel taxon of the genus Bifidobacterium: Bifidobacterium choloepi sp. nov.</title>
        <authorList>
            <person name="Modesto M."/>
            <person name="Satti M."/>
        </authorList>
    </citation>
    <scope>NUCLEOTIDE SEQUENCE [LARGE SCALE GENOMIC DNA]</scope>
    <source>
        <strain evidence="3 4">BRDM6</strain>
    </source>
</reference>
<evidence type="ECO:0000259" key="2">
    <source>
        <dbReference type="Pfam" id="PF11795"/>
    </source>
</evidence>
<feature type="domain" description="DUF3322" evidence="2">
    <location>
        <begin position="90"/>
        <end position="134"/>
    </location>
</feature>
<accession>A0A6I5NND4</accession>
<dbReference type="Pfam" id="PF11795">
    <property type="entry name" value="DUF3322"/>
    <property type="match status" value="1"/>
</dbReference>
<sequence>MVAIVAAVRYFGMLAATVPVLPRGGSGTARVGLGALPTNRGTDMGKAADRQREHELRAGSKFWRAVGLREAFPDMPDKRVDNIVRRSWREFRTKDDYRRFLTAAQWFATHDWKGLTPRQIPLEGTHAKWLNPSRLSVIAHAIGVPSIDLEDRPGMLVLHYADPEWLDSGGRRDDLWTTRDTGFRLPYRPRIVVICENKDCAQSFPPFDGTVVVEGDGYSASGLLPQVPWLQGARDGVDAATGDDEHRRPLLVYWGDMDEAGYEIVANLRRRGLESVRTILMDPASWQAYAKWGTDIDRRGEKLRPSGRPAPEELTGDERAVWQLIRHEDHGVTRIEQERIPNSAVVDALERL</sequence>
<dbReference type="Pfam" id="PF09983">
    <property type="entry name" value="JetD_C"/>
    <property type="match status" value="1"/>
</dbReference>
<keyword evidence="4" id="KW-1185">Reference proteome</keyword>
<evidence type="ECO:0000313" key="4">
    <source>
        <dbReference type="Proteomes" id="UP000469292"/>
    </source>
</evidence>
<organism evidence="3 4">
    <name type="scientific">Bifidobacterium choloepi</name>
    <dbReference type="NCBI Taxonomy" id="2614131"/>
    <lineage>
        <taxon>Bacteria</taxon>
        <taxon>Bacillati</taxon>
        <taxon>Actinomycetota</taxon>
        <taxon>Actinomycetes</taxon>
        <taxon>Bifidobacteriales</taxon>
        <taxon>Bifidobacteriaceae</taxon>
        <taxon>Bifidobacterium</taxon>
    </lineage>
</organism>
<proteinExistence type="predicted"/>
<dbReference type="Proteomes" id="UP000469292">
    <property type="component" value="Unassembled WGS sequence"/>
</dbReference>
<evidence type="ECO:0000313" key="3">
    <source>
        <dbReference type="EMBL" id="NEG70232.1"/>
    </source>
</evidence>
<name>A0A6I5NND4_9BIFI</name>
<dbReference type="InterPro" id="IPR024537">
    <property type="entry name" value="DUF3322"/>
</dbReference>